<dbReference type="AlphaFoldDB" id="A0AAC9IX16"/>
<protein>
    <submittedName>
        <fullName evidence="1">Uncharacterized protein</fullName>
    </submittedName>
</protein>
<proteinExistence type="predicted"/>
<evidence type="ECO:0000313" key="1">
    <source>
        <dbReference type="EMBL" id="APC47661.1"/>
    </source>
</evidence>
<sequence length="247" mass="28716">MVKEKPKPRVMILGTFHMRQTPDLEGVDLHSISNLEKQNEIKAVLMAIQKFNPTKIAVEVVKENQAALNEEYHQFLQGELALEVNEVHQFGFRAAAELHHENVYAIDWMGDGSNHGLGSVFEWARTEKPELYKQLNEYYRPKLEFPEEENIFKLIQMCNAPGRIKLDHEMYLAIGRLQKGTEYIGMDWLSWWYQRNLTIYSNIAEITKESSDRTLLIIGSAHVHLLTQFLKESGLYEVVAANEYIYE</sequence>
<gene>
    <name evidence="1" type="ORF">BME96_05540</name>
</gene>
<dbReference type="RefSeq" id="WP_071648546.1">
    <property type="nucleotide sequence ID" value="NZ_CP017962.1"/>
</dbReference>
<dbReference type="InterPro" id="IPR043749">
    <property type="entry name" value="DUF5694"/>
</dbReference>
<dbReference type="GeneID" id="71513844"/>
<organism evidence="1 2">
    <name type="scientific">Virgibacillus halodenitrificans</name>
    <name type="common">Bacillus halodenitrificans</name>
    <dbReference type="NCBI Taxonomy" id="1482"/>
    <lineage>
        <taxon>Bacteria</taxon>
        <taxon>Bacillati</taxon>
        <taxon>Bacillota</taxon>
        <taxon>Bacilli</taxon>
        <taxon>Bacillales</taxon>
        <taxon>Bacillaceae</taxon>
        <taxon>Virgibacillus</taxon>
    </lineage>
</organism>
<accession>A0AAC9IX16</accession>
<dbReference type="Proteomes" id="UP000182945">
    <property type="component" value="Chromosome"/>
</dbReference>
<evidence type="ECO:0000313" key="2">
    <source>
        <dbReference type="Proteomes" id="UP000182945"/>
    </source>
</evidence>
<dbReference type="KEGG" id="vhl:BME96_05540"/>
<dbReference type="EMBL" id="CP017962">
    <property type="protein sequence ID" value="APC47661.1"/>
    <property type="molecule type" value="Genomic_DNA"/>
</dbReference>
<name>A0AAC9IX16_VIRHA</name>
<reference evidence="1 2" key="1">
    <citation type="submission" date="2016-11" db="EMBL/GenBank/DDBJ databases">
        <title>Complete genome sequencing of Virgibacillus halodenitrificans PDB-F2.</title>
        <authorList>
            <person name="Sun Z."/>
            <person name="Zhou Y."/>
            <person name="Li H."/>
        </authorList>
    </citation>
    <scope>NUCLEOTIDE SEQUENCE [LARGE SCALE GENOMIC DNA]</scope>
    <source>
        <strain evidence="1 2">PDB-F2</strain>
    </source>
</reference>
<dbReference type="Pfam" id="PF18950">
    <property type="entry name" value="DUF5694"/>
    <property type="match status" value="1"/>
</dbReference>